<feature type="signal peptide" evidence="2">
    <location>
        <begin position="1"/>
        <end position="20"/>
    </location>
</feature>
<evidence type="ECO:0000313" key="4">
    <source>
        <dbReference type="Proteomes" id="UP000809789"/>
    </source>
</evidence>
<feature type="compositionally biased region" description="Low complexity" evidence="1">
    <location>
        <begin position="233"/>
        <end position="263"/>
    </location>
</feature>
<gene>
    <name evidence="3" type="ORF">KVT40_002401</name>
</gene>
<name>A0A8K0PJR4_9PEZI</name>
<reference evidence="3" key="1">
    <citation type="submission" date="2021-07" db="EMBL/GenBank/DDBJ databases">
        <title>Elsinoe batatas strain:CRI-CJ2 Genome sequencing and assembly.</title>
        <authorList>
            <person name="Huang L."/>
        </authorList>
    </citation>
    <scope>NUCLEOTIDE SEQUENCE</scope>
    <source>
        <strain evidence="3">CRI-CJ2</strain>
    </source>
</reference>
<sequence length="263" mass="26772">MRPSTLGIHCLLAVLAYGAAIDTSRTAAGLIARDQRYAEAEYNALNRRNAFPASDPLDGLSPEPLGDSSAHSLSKRKLPKTGGGDKTPDLSVDTKKANQASNTPANPADKTPNAPVDKNAPPLPGSNPKDQTTPPPSPGVGQPNGLPQGGPQQPFGQQNRDMGFPPSPPPSPGMSPMLAETALGTAASLAPTAGMMALAEQSHENTMETMNAQHNMQQGLAPDGTATPPPTSPTSGSSAAQMGATQGGTQSTPQGGAAGQQYR</sequence>
<proteinExistence type="predicted"/>
<evidence type="ECO:0000256" key="1">
    <source>
        <dbReference type="SAM" id="MobiDB-lite"/>
    </source>
</evidence>
<keyword evidence="4" id="KW-1185">Reference proteome</keyword>
<comment type="caution">
    <text evidence="3">The sequence shown here is derived from an EMBL/GenBank/DDBJ whole genome shotgun (WGS) entry which is preliminary data.</text>
</comment>
<dbReference type="OrthoDB" id="10552978at2759"/>
<feature type="compositionally biased region" description="Polar residues" evidence="1">
    <location>
        <begin position="207"/>
        <end position="218"/>
    </location>
</feature>
<accession>A0A8K0PJR4</accession>
<feature type="region of interest" description="Disordered" evidence="1">
    <location>
        <begin position="53"/>
        <end position="263"/>
    </location>
</feature>
<dbReference type="AlphaFoldDB" id="A0A8K0PJR4"/>
<evidence type="ECO:0000313" key="3">
    <source>
        <dbReference type="EMBL" id="KAG8630782.1"/>
    </source>
</evidence>
<dbReference type="Proteomes" id="UP000809789">
    <property type="component" value="Unassembled WGS sequence"/>
</dbReference>
<feature type="compositionally biased region" description="Basic and acidic residues" evidence="1">
    <location>
        <begin position="86"/>
        <end position="96"/>
    </location>
</feature>
<protein>
    <submittedName>
        <fullName evidence="3">Uncharacterized protein</fullName>
    </submittedName>
</protein>
<evidence type="ECO:0000256" key="2">
    <source>
        <dbReference type="SAM" id="SignalP"/>
    </source>
</evidence>
<keyword evidence="2" id="KW-0732">Signal</keyword>
<feature type="compositionally biased region" description="Low complexity" evidence="1">
    <location>
        <begin position="139"/>
        <end position="164"/>
    </location>
</feature>
<feature type="chain" id="PRO_5035424127" evidence="2">
    <location>
        <begin position="21"/>
        <end position="263"/>
    </location>
</feature>
<organism evidence="3 4">
    <name type="scientific">Elsinoe batatas</name>
    <dbReference type="NCBI Taxonomy" id="2601811"/>
    <lineage>
        <taxon>Eukaryota</taxon>
        <taxon>Fungi</taxon>
        <taxon>Dikarya</taxon>
        <taxon>Ascomycota</taxon>
        <taxon>Pezizomycotina</taxon>
        <taxon>Dothideomycetes</taxon>
        <taxon>Dothideomycetidae</taxon>
        <taxon>Myriangiales</taxon>
        <taxon>Elsinoaceae</taxon>
        <taxon>Elsinoe</taxon>
    </lineage>
</organism>
<dbReference type="EMBL" id="JAESVG020000002">
    <property type="protein sequence ID" value="KAG8630782.1"/>
    <property type="molecule type" value="Genomic_DNA"/>
</dbReference>